<dbReference type="PRINTS" id="PR00081">
    <property type="entry name" value="GDHRDH"/>
</dbReference>
<dbReference type="Proteomes" id="UP000824136">
    <property type="component" value="Unassembled WGS sequence"/>
</dbReference>
<comment type="similarity">
    <text evidence="1">Belongs to the short-chain dehydrogenases/reductases (SDR) family.</text>
</comment>
<dbReference type="NCBIfam" id="NF005559">
    <property type="entry name" value="PRK07231.1"/>
    <property type="match status" value="1"/>
</dbReference>
<dbReference type="InterPro" id="IPR036291">
    <property type="entry name" value="NAD(P)-bd_dom_sf"/>
</dbReference>
<organism evidence="4 5">
    <name type="scientific">Candidatus Faeciplasma pullistercoris</name>
    <dbReference type="NCBI Taxonomy" id="2840800"/>
    <lineage>
        <taxon>Bacteria</taxon>
        <taxon>Bacillati</taxon>
        <taxon>Bacillota</taxon>
        <taxon>Clostridia</taxon>
        <taxon>Eubacteriales</taxon>
        <taxon>Oscillospiraceae</taxon>
        <taxon>Oscillospiraceae incertae sedis</taxon>
        <taxon>Candidatus Faeciplasma</taxon>
    </lineage>
</organism>
<dbReference type="PRINTS" id="PR00080">
    <property type="entry name" value="SDRFAMILY"/>
</dbReference>
<dbReference type="PROSITE" id="PS00061">
    <property type="entry name" value="ADH_SHORT"/>
    <property type="match status" value="1"/>
</dbReference>
<keyword evidence="3" id="KW-0443">Lipid metabolism</keyword>
<dbReference type="EMBL" id="DVLL01000016">
    <property type="protein sequence ID" value="HIT58900.1"/>
    <property type="molecule type" value="Genomic_DNA"/>
</dbReference>
<proteinExistence type="inferred from homology"/>
<evidence type="ECO:0000256" key="3">
    <source>
        <dbReference type="ARBA" id="ARBA00023221"/>
    </source>
</evidence>
<protein>
    <submittedName>
        <fullName evidence="4">SDR family oxidoreductase</fullName>
    </submittedName>
</protein>
<evidence type="ECO:0000313" key="5">
    <source>
        <dbReference type="Proteomes" id="UP000824136"/>
    </source>
</evidence>
<dbReference type="NCBIfam" id="NF009466">
    <property type="entry name" value="PRK12826.1-2"/>
    <property type="match status" value="1"/>
</dbReference>
<reference evidence="4" key="1">
    <citation type="submission" date="2020-10" db="EMBL/GenBank/DDBJ databases">
        <authorList>
            <person name="Gilroy R."/>
        </authorList>
    </citation>
    <scope>NUCLEOTIDE SEQUENCE</scope>
    <source>
        <strain evidence="4">CHK33-4379</strain>
    </source>
</reference>
<dbReference type="InterPro" id="IPR020904">
    <property type="entry name" value="Sc_DH/Rdtase_CS"/>
</dbReference>
<reference evidence="4" key="2">
    <citation type="journal article" date="2021" name="PeerJ">
        <title>Extensive microbial diversity within the chicken gut microbiome revealed by metagenomics and culture.</title>
        <authorList>
            <person name="Gilroy R."/>
            <person name="Ravi A."/>
            <person name="Getino M."/>
            <person name="Pursley I."/>
            <person name="Horton D.L."/>
            <person name="Alikhan N.F."/>
            <person name="Baker D."/>
            <person name="Gharbi K."/>
            <person name="Hall N."/>
            <person name="Watson M."/>
            <person name="Adriaenssens E.M."/>
            <person name="Foster-Nyarko E."/>
            <person name="Jarju S."/>
            <person name="Secka A."/>
            <person name="Antonio M."/>
            <person name="Oren A."/>
            <person name="Chaudhuri R.R."/>
            <person name="La Ragione R."/>
            <person name="Hildebrand F."/>
            <person name="Pallen M.J."/>
        </authorList>
    </citation>
    <scope>NUCLEOTIDE SEQUENCE</scope>
    <source>
        <strain evidence="4">CHK33-4379</strain>
    </source>
</reference>
<sequence length="243" mass="25786">MNKVALITGGSRGIGAAASKELARLGFTVAINYISHEKDAKGVLDDILALGGYGKCFQADISDPGDVERLFCEVEYELGNVDVLINNAGIAHIGLLQDMTNEEIRRMTDINLLGPIYCSKRAIPNMIHKKSGVIINVASMWGEVGASCEAVYSACKAGVIGLTKALAKELGPSGIRVNCVSPGVIRTQMNSELSEEDMRQLCDDTPLLRIGTPEDVGRTIAFLSGENASFITGQIVSVNGGII</sequence>
<dbReference type="GO" id="GO:0016491">
    <property type="term" value="F:oxidoreductase activity"/>
    <property type="evidence" value="ECO:0007669"/>
    <property type="project" value="UniProtKB-KW"/>
</dbReference>
<dbReference type="Gene3D" id="3.40.50.720">
    <property type="entry name" value="NAD(P)-binding Rossmann-like Domain"/>
    <property type="match status" value="1"/>
</dbReference>
<evidence type="ECO:0000256" key="2">
    <source>
        <dbReference type="ARBA" id="ARBA00023002"/>
    </source>
</evidence>
<dbReference type="FunFam" id="3.40.50.720:FF:000173">
    <property type="entry name" value="3-oxoacyl-[acyl-carrier protein] reductase"/>
    <property type="match status" value="1"/>
</dbReference>
<keyword evidence="3" id="KW-0753">Steroid metabolism</keyword>
<accession>A0A9D1GUV8</accession>
<dbReference type="PANTHER" id="PTHR42879:SF2">
    <property type="entry name" value="3-OXOACYL-[ACYL-CARRIER-PROTEIN] REDUCTASE FABG"/>
    <property type="match status" value="1"/>
</dbReference>
<evidence type="ECO:0000313" key="4">
    <source>
        <dbReference type="EMBL" id="HIT58900.1"/>
    </source>
</evidence>
<name>A0A9D1GUV8_9FIRM</name>
<dbReference type="NCBIfam" id="NF047420">
    <property type="entry name" value="EF_P_mod_YmfI"/>
    <property type="match status" value="1"/>
</dbReference>
<keyword evidence="2" id="KW-0560">Oxidoreductase</keyword>
<dbReference type="PANTHER" id="PTHR42879">
    <property type="entry name" value="3-OXOACYL-(ACYL-CARRIER-PROTEIN) REDUCTASE"/>
    <property type="match status" value="1"/>
</dbReference>
<dbReference type="InterPro" id="IPR050259">
    <property type="entry name" value="SDR"/>
</dbReference>
<dbReference type="Pfam" id="PF13561">
    <property type="entry name" value="adh_short_C2"/>
    <property type="match status" value="1"/>
</dbReference>
<dbReference type="AlphaFoldDB" id="A0A9D1GUV8"/>
<dbReference type="GO" id="GO:0032787">
    <property type="term" value="P:monocarboxylic acid metabolic process"/>
    <property type="evidence" value="ECO:0007669"/>
    <property type="project" value="UniProtKB-ARBA"/>
</dbReference>
<gene>
    <name evidence="4" type="ORF">IAC39_04215</name>
</gene>
<dbReference type="SUPFAM" id="SSF51735">
    <property type="entry name" value="NAD(P)-binding Rossmann-fold domains"/>
    <property type="match status" value="1"/>
</dbReference>
<comment type="caution">
    <text evidence="4">The sequence shown here is derived from an EMBL/GenBank/DDBJ whole genome shotgun (WGS) entry which is preliminary data.</text>
</comment>
<evidence type="ECO:0000256" key="1">
    <source>
        <dbReference type="ARBA" id="ARBA00006484"/>
    </source>
</evidence>
<dbReference type="InterPro" id="IPR002347">
    <property type="entry name" value="SDR_fam"/>
</dbReference>
<dbReference type="GO" id="GO:0008202">
    <property type="term" value="P:steroid metabolic process"/>
    <property type="evidence" value="ECO:0007669"/>
    <property type="project" value="UniProtKB-KW"/>
</dbReference>